<dbReference type="InterPro" id="IPR013783">
    <property type="entry name" value="Ig-like_fold"/>
</dbReference>
<dbReference type="EMBL" id="RSAS01000246">
    <property type="protein sequence ID" value="RRR74698.1"/>
    <property type="molecule type" value="Genomic_DNA"/>
</dbReference>
<reference evidence="3 4" key="1">
    <citation type="submission" date="2018-12" db="EMBL/GenBank/DDBJ databases">
        <title>Genome Sequence of Candidatus Viridilinea halotolerans isolated from saline sulfide-rich spring.</title>
        <authorList>
            <person name="Grouzdev D.S."/>
            <person name="Burganskaya E.I."/>
            <person name="Krutkina M.S."/>
            <person name="Sukhacheva M.V."/>
            <person name="Gorlenko V.M."/>
        </authorList>
    </citation>
    <scope>NUCLEOTIDE SEQUENCE [LARGE SCALE GENOMIC DNA]</scope>
    <source>
        <strain evidence="3">Chok-6</strain>
    </source>
</reference>
<evidence type="ECO:0000313" key="4">
    <source>
        <dbReference type="Proteomes" id="UP000280307"/>
    </source>
</evidence>
<feature type="domain" description="Peptidase C-terminal archaeal/bacterial" evidence="1">
    <location>
        <begin position="395"/>
        <end position="461"/>
    </location>
</feature>
<dbReference type="Pfam" id="PF07705">
    <property type="entry name" value="CARDB"/>
    <property type="match status" value="1"/>
</dbReference>
<evidence type="ECO:0000259" key="1">
    <source>
        <dbReference type="Pfam" id="PF04151"/>
    </source>
</evidence>
<gene>
    <name evidence="3" type="ORF">EI684_06485</name>
</gene>
<dbReference type="InterPro" id="IPR011635">
    <property type="entry name" value="CARDB"/>
</dbReference>
<sequence>MPNKQVYELTLQANADGSFGYDYTMPADAQFGLYKIRLQDVTTGAWSTIAEYDVIDQAATDRPAITMALGPASALNDQPSELMIRGHNFAFGAVVRFGKHTLSTNWVSSELLQATVPSGLAPATYDLAVLNPNGHRATLPNGFRVLDPEAELNDDMFSSSDQLWLNPSSPQVNMPVELGLIVQRQGGKRALESVPVAFRLNAADGPLLGTATIPFLDPPNSSESTAALQVRFPSAGPVTIYAIIDPDNSFAENNDTNNIISRTIQVVPTNADQTVPVVQQIHVNNGSTSTVSNPELSLNITATDPAPGSGVVEAHVIEYVYNEGARRWVPVNQSNWMAFSASPQRYNWSLRSLPGMHYVQVRVRDRAGNVSIGNAHQMINYEVASDTIARGQKRIYRYNVAAGQPFQVNLEVLDGDADLYVWSSRTDQSAWVSNLSGSANEQVSVPANAVVPGVYQVEVYGFSSATYRLTTSSNAAAANLANGGGGIDPEKLVPSEPIVPVASIPDERVGTFPVSALPVDTDVQRVYLPLVRR</sequence>
<dbReference type="InterPro" id="IPR014756">
    <property type="entry name" value="Ig_E-set"/>
</dbReference>
<dbReference type="CDD" id="cd00102">
    <property type="entry name" value="IPT"/>
    <property type="match status" value="1"/>
</dbReference>
<proteinExistence type="predicted"/>
<comment type="caution">
    <text evidence="3">The sequence shown here is derived from an EMBL/GenBank/DDBJ whole genome shotgun (WGS) entry which is preliminary data.</text>
</comment>
<dbReference type="SUPFAM" id="SSF81296">
    <property type="entry name" value="E set domains"/>
    <property type="match status" value="1"/>
</dbReference>
<dbReference type="Pfam" id="PF04151">
    <property type="entry name" value="PPC"/>
    <property type="match status" value="1"/>
</dbReference>
<protein>
    <submittedName>
        <fullName evidence="3">Uncharacterized protein</fullName>
    </submittedName>
</protein>
<feature type="domain" description="CARDB" evidence="2">
    <location>
        <begin position="166"/>
        <end position="261"/>
    </location>
</feature>
<dbReference type="Gene3D" id="2.60.40.10">
    <property type="entry name" value="Immunoglobulins"/>
    <property type="match status" value="2"/>
</dbReference>
<name>A0A426U473_9CHLR</name>
<dbReference type="AlphaFoldDB" id="A0A426U473"/>
<dbReference type="Proteomes" id="UP000280307">
    <property type="component" value="Unassembled WGS sequence"/>
</dbReference>
<evidence type="ECO:0000313" key="3">
    <source>
        <dbReference type="EMBL" id="RRR74698.1"/>
    </source>
</evidence>
<organism evidence="3 4">
    <name type="scientific">Candidatus Viridilinea halotolerans</name>
    <dbReference type="NCBI Taxonomy" id="2491704"/>
    <lineage>
        <taxon>Bacteria</taxon>
        <taxon>Bacillati</taxon>
        <taxon>Chloroflexota</taxon>
        <taxon>Chloroflexia</taxon>
        <taxon>Chloroflexales</taxon>
        <taxon>Chloroflexineae</taxon>
        <taxon>Oscillochloridaceae</taxon>
        <taxon>Candidatus Viridilinea</taxon>
    </lineage>
</organism>
<accession>A0A426U473</accession>
<dbReference type="Gene3D" id="2.60.120.380">
    <property type="match status" value="1"/>
</dbReference>
<evidence type="ECO:0000259" key="2">
    <source>
        <dbReference type="Pfam" id="PF07705"/>
    </source>
</evidence>
<dbReference type="InterPro" id="IPR007280">
    <property type="entry name" value="Peptidase_C_arc/bac"/>
</dbReference>